<dbReference type="GO" id="GO:0006260">
    <property type="term" value="P:DNA replication"/>
    <property type="evidence" value="ECO:0007669"/>
    <property type="project" value="InterPro"/>
</dbReference>
<keyword evidence="3" id="KW-0227">DNA damage</keyword>
<evidence type="ECO:0000256" key="6">
    <source>
        <dbReference type="ARBA" id="ARBA00023242"/>
    </source>
</evidence>
<evidence type="ECO:0000256" key="5">
    <source>
        <dbReference type="ARBA" id="ARBA00023204"/>
    </source>
</evidence>
<dbReference type="RefSeq" id="XP_003646141.1">
    <property type="nucleotide sequence ID" value="XM_003646093.1"/>
</dbReference>
<name>G8JTH1_ERECY</name>
<dbReference type="eggNOG" id="ENOG502RYEW">
    <property type="taxonomic scope" value="Eukaryota"/>
</dbReference>
<dbReference type="OrthoDB" id="4066789at2759"/>
<evidence type="ECO:0000256" key="2">
    <source>
        <dbReference type="ARBA" id="ARBA00006661"/>
    </source>
</evidence>
<dbReference type="InterPro" id="IPR018574">
    <property type="entry name" value="Structure-sp_endonuc_su_Slx4"/>
</dbReference>
<dbReference type="STRING" id="931890.G8JTH1"/>
<gene>
    <name evidence="9" type="ordered locus">Ecym_4260</name>
</gene>
<dbReference type="HOGENOM" id="CLU_022388_0_0_1"/>
<accession>G8JTH1</accession>
<keyword evidence="6" id="KW-0539">Nucleus</keyword>
<dbReference type="EMBL" id="CP002500">
    <property type="protein sequence ID" value="AET39324.1"/>
    <property type="molecule type" value="Genomic_DNA"/>
</dbReference>
<evidence type="ECO:0000313" key="9">
    <source>
        <dbReference type="EMBL" id="AET39324.1"/>
    </source>
</evidence>
<keyword evidence="10" id="KW-1185">Reference proteome</keyword>
<organism evidence="9 10">
    <name type="scientific">Eremothecium cymbalariae (strain CBS 270.75 / DBVPG 7215 / KCTC 17166 / NRRL Y-17582)</name>
    <name type="common">Yeast</name>
    <dbReference type="NCBI Taxonomy" id="931890"/>
    <lineage>
        <taxon>Eukaryota</taxon>
        <taxon>Fungi</taxon>
        <taxon>Dikarya</taxon>
        <taxon>Ascomycota</taxon>
        <taxon>Saccharomycotina</taxon>
        <taxon>Saccharomycetes</taxon>
        <taxon>Saccharomycetales</taxon>
        <taxon>Saccharomycetaceae</taxon>
        <taxon>Eremothecium</taxon>
    </lineage>
</organism>
<dbReference type="AlphaFoldDB" id="G8JTH1"/>
<dbReference type="GO" id="GO:0006281">
    <property type="term" value="P:DNA repair"/>
    <property type="evidence" value="ECO:0007669"/>
    <property type="project" value="UniProtKB-KW"/>
</dbReference>
<dbReference type="InParanoid" id="G8JTH1"/>
<evidence type="ECO:0000256" key="1">
    <source>
        <dbReference type="ARBA" id="ARBA00004123"/>
    </source>
</evidence>
<sequence length="624" mass="70553">MDFSRAQRNLLLVEDVSDDEKVHEQNIAETQVPMMFSYEEEDELAKDEREQEVEKDDEVFISTQVQGRIDELEGTENNRKQFKRLLANFTYATEADGIGLQGDEVPETVLSSGKSLEMNTIKRSRRSDTRVKSITKYNTENYALQIKQDRARRLLTMLSGKSHKIKNLLKDIKQKDEHRSDPIDFSTFNCEEWSQIEKLLRERLPKVSRAKVALVKDFVYGKEQQEHPWYSSQLPPGDCPTDLTDSHGIYVGNCEDMVGQKVFTLSQLLDDDDNNEPNGIGLEEEEGLTSSSSNTQPSIPDSVDSGEPIGNMTHDIIADVNTTTLLAVGKQDTASNVDWHFKRGSTPDESPDNLPIHEDTVIDLTQETFRAVSNIASPVKATSRPNSKVLSATRKPSIQVPASNTASINTPASFMSLHRPPLIEAPVCSSIIRMKIYKDTEMNFNDKNAPPLGFQPQTIYEDIVADSEDENYTILELEPCKNEEPVRPATDPCILGVNKSTSTQDSSPTATAQSIKQLRQSLKTIGVKTSRSNAQVLQHYNTVSQQLHSQSDEDKRNELFLRLTHLLQQDKPLLNRIYCFHPITIHDLRTSFESRDHFTNLIDDAVIRHWADYQGICVKNDLNE</sequence>
<dbReference type="Pfam" id="PF09494">
    <property type="entry name" value="Slx4"/>
    <property type="match status" value="1"/>
</dbReference>
<dbReference type="Proteomes" id="UP000006790">
    <property type="component" value="Chromosome 4"/>
</dbReference>
<dbReference type="GO" id="GO:0033557">
    <property type="term" value="C:Slx1-Slx4 complex"/>
    <property type="evidence" value="ECO:0007669"/>
    <property type="project" value="InterPro"/>
</dbReference>
<evidence type="ECO:0000256" key="8">
    <source>
        <dbReference type="SAM" id="MobiDB-lite"/>
    </source>
</evidence>
<comment type="similarity">
    <text evidence="2">Belongs to the SLX4 family.</text>
</comment>
<evidence type="ECO:0000256" key="3">
    <source>
        <dbReference type="ARBA" id="ARBA00022763"/>
    </source>
</evidence>
<dbReference type="OMA" id="FMNTQIQ"/>
<dbReference type="GO" id="GO:0006310">
    <property type="term" value="P:DNA recombination"/>
    <property type="evidence" value="ECO:0007669"/>
    <property type="project" value="UniProtKB-KW"/>
</dbReference>
<proteinExistence type="inferred from homology"/>
<dbReference type="GeneID" id="11469471"/>
<protein>
    <recommendedName>
        <fullName evidence="7">Structure-specific endonuclease subunit SLX4</fullName>
    </recommendedName>
</protein>
<keyword evidence="5" id="KW-0234">DNA repair</keyword>
<feature type="region of interest" description="Disordered" evidence="8">
    <location>
        <begin position="269"/>
        <end position="301"/>
    </location>
</feature>
<comment type="subcellular location">
    <subcellularLocation>
        <location evidence="1">Nucleus</location>
    </subcellularLocation>
</comment>
<evidence type="ECO:0000256" key="4">
    <source>
        <dbReference type="ARBA" id="ARBA00023172"/>
    </source>
</evidence>
<reference evidence="10" key="1">
    <citation type="journal article" date="2012" name="G3 (Bethesda)">
        <title>Pichia sorbitophila, an interspecies yeast hybrid reveals early steps of genome resolution following polyploidization.</title>
        <authorList>
            <person name="Leh Louis V."/>
            <person name="Despons L."/>
            <person name="Friedrich A."/>
            <person name="Martin T."/>
            <person name="Durrens P."/>
            <person name="Casaregola S."/>
            <person name="Neuveglise C."/>
            <person name="Fairhead C."/>
            <person name="Marck C."/>
            <person name="Cruz J.A."/>
            <person name="Straub M.L."/>
            <person name="Kugler V."/>
            <person name="Sacerdot C."/>
            <person name="Uzunov Z."/>
            <person name="Thierry A."/>
            <person name="Weiss S."/>
            <person name="Bleykasten C."/>
            <person name="De Montigny J."/>
            <person name="Jacques N."/>
            <person name="Jung P."/>
            <person name="Lemaire M."/>
            <person name="Mallet S."/>
            <person name="Morel G."/>
            <person name="Richard G.F."/>
            <person name="Sarkar A."/>
            <person name="Savel G."/>
            <person name="Schacherer J."/>
            <person name="Seret M.L."/>
            <person name="Talla E."/>
            <person name="Samson G."/>
            <person name="Jubin C."/>
            <person name="Poulain J."/>
            <person name="Vacherie B."/>
            <person name="Barbe V."/>
            <person name="Pelletier E."/>
            <person name="Sherman D.J."/>
            <person name="Westhof E."/>
            <person name="Weissenbach J."/>
            <person name="Baret P.V."/>
            <person name="Wincker P."/>
            <person name="Gaillardin C."/>
            <person name="Dujon B."/>
            <person name="Souciet J.L."/>
        </authorList>
    </citation>
    <scope>NUCLEOTIDE SEQUENCE [LARGE SCALE GENOMIC DNA]</scope>
    <source>
        <strain evidence="10">CBS 270.75 / DBVPG 7215 / KCTC 17166 / NRRL Y-17582</strain>
    </source>
</reference>
<dbReference type="FunCoup" id="G8JTH1">
    <property type="interactions" value="42"/>
</dbReference>
<dbReference type="KEGG" id="erc:Ecym_4260"/>
<evidence type="ECO:0000313" key="10">
    <source>
        <dbReference type="Proteomes" id="UP000006790"/>
    </source>
</evidence>
<evidence type="ECO:0000256" key="7">
    <source>
        <dbReference type="ARBA" id="ARBA00029496"/>
    </source>
</evidence>
<keyword evidence="4" id="KW-0233">DNA recombination</keyword>